<accession>A0A8M1RP53</accession>
<dbReference type="AGR" id="ZFIN:ZDB-GENE-101029-3"/>
<dbReference type="GO" id="GO:0001556">
    <property type="term" value="P:oocyte maturation"/>
    <property type="evidence" value="ECO:0000315"/>
    <property type="project" value="ZFIN"/>
</dbReference>
<evidence type="ECO:0000313" key="4">
    <source>
        <dbReference type="ZFIN" id="ZDB-GENE-101029-3"/>
    </source>
</evidence>
<dbReference type="ZFIN" id="ZDB-GENE-101029-3">
    <property type="gene designation" value="gsdf"/>
</dbReference>
<dbReference type="RefSeq" id="XP_003200841.1">
    <property type="nucleotide sequence ID" value="XM_003200793.7"/>
</dbReference>
<protein>
    <submittedName>
        <fullName evidence="3">Gonadal somatic cell derived factor isoform X1</fullName>
    </submittedName>
</protein>
<dbReference type="GeneID" id="571289"/>
<dbReference type="GlyGen" id="A0A8M1RP53">
    <property type="glycosylation" value="1 site"/>
</dbReference>
<evidence type="ECO:0000313" key="2">
    <source>
        <dbReference type="Proteomes" id="UP000000437"/>
    </source>
</evidence>
<dbReference type="AlphaFoldDB" id="A0A8M1RP53"/>
<evidence type="ECO:0000313" key="3">
    <source>
        <dbReference type="RefSeq" id="XP_003200841.1"/>
    </source>
</evidence>
<reference evidence="3" key="1">
    <citation type="submission" date="2025-08" db="UniProtKB">
        <authorList>
            <consortium name="RefSeq"/>
        </authorList>
    </citation>
    <scope>IDENTIFICATION</scope>
    <source>
        <strain evidence="3">Tuebingen</strain>
        <tissue evidence="3">Fibroblasts and whole tissue</tissue>
    </source>
</reference>
<dbReference type="Proteomes" id="UP000000437">
    <property type="component" value="Chromosome 21"/>
</dbReference>
<feature type="signal peptide" evidence="1">
    <location>
        <begin position="1"/>
        <end position="23"/>
    </location>
</feature>
<dbReference type="CTD" id="571289"/>
<organism evidence="2 3">
    <name type="scientific">Danio rerio</name>
    <name type="common">Zebrafish</name>
    <name type="synonym">Brachydanio rerio</name>
    <dbReference type="NCBI Taxonomy" id="7955"/>
    <lineage>
        <taxon>Eukaryota</taxon>
        <taxon>Metazoa</taxon>
        <taxon>Chordata</taxon>
        <taxon>Craniata</taxon>
        <taxon>Vertebrata</taxon>
        <taxon>Euteleostomi</taxon>
        <taxon>Actinopterygii</taxon>
        <taxon>Neopterygii</taxon>
        <taxon>Teleostei</taxon>
        <taxon>Ostariophysi</taxon>
        <taxon>Cypriniformes</taxon>
        <taxon>Danionidae</taxon>
        <taxon>Danioninae</taxon>
        <taxon>Danio</taxon>
    </lineage>
</organism>
<evidence type="ECO:0000256" key="1">
    <source>
        <dbReference type="SAM" id="SignalP"/>
    </source>
</evidence>
<dbReference type="FunCoup" id="A0A8M1RP53">
    <property type="interactions" value="174"/>
</dbReference>
<proteinExistence type="predicted"/>
<dbReference type="OrthoDB" id="9929604at2759"/>
<keyword evidence="1" id="KW-0732">Signal</keyword>
<sequence>MVCVCLPCVRWAPLLALLVCVFAQDSSRECLDKDELIAEMPSTVDLPTECVLTCTALTYRQILDTQRRVTVRFRDSRPGEDRDEFCWLISSRCSTWDEVLVLLSLSQSDAATEARIRLQTDSLILVEPQDSPSVLPDDCGLRFDVTAQLQGLRQHTLCVRPHGIMGNQLQCPPALVFVKQKQKESRS</sequence>
<name>A0A8M1RP53_DANRE</name>
<gene>
    <name evidence="3 4" type="primary">gsdf</name>
</gene>
<feature type="chain" id="PRO_5035478626" evidence="1">
    <location>
        <begin position="24"/>
        <end position="187"/>
    </location>
</feature>
<keyword evidence="2" id="KW-1185">Reference proteome</keyword>